<evidence type="ECO:0000313" key="2">
    <source>
        <dbReference type="EMBL" id="KPJ12932.1"/>
    </source>
</evidence>
<dbReference type="InParanoid" id="A0A0N1IP00"/>
<evidence type="ECO:0000256" key="1">
    <source>
        <dbReference type="SAM" id="MobiDB-lite"/>
    </source>
</evidence>
<evidence type="ECO:0000313" key="3">
    <source>
        <dbReference type="Proteomes" id="UP000053240"/>
    </source>
</evidence>
<sequence>MLRSLDLSSDRPVDRKPELRSPAVPQEDRASAERERSAERRDTASTCPLLLSDPSRDESHDARSTRTSSSHTPRARVTVPRRAALALEYRMQTLKAPTSH</sequence>
<dbReference type="AlphaFoldDB" id="A0A0N1IP00"/>
<protein>
    <submittedName>
        <fullName evidence="2">Uncharacterized protein</fullName>
    </submittedName>
</protein>
<feature type="compositionally biased region" description="Basic and acidic residues" evidence="1">
    <location>
        <begin position="8"/>
        <end position="19"/>
    </location>
</feature>
<reference evidence="2 3" key="1">
    <citation type="journal article" date="2015" name="Nat. Commun.">
        <title>Outbred genome sequencing and CRISPR/Cas9 gene editing in butterflies.</title>
        <authorList>
            <person name="Li X."/>
            <person name="Fan D."/>
            <person name="Zhang W."/>
            <person name="Liu G."/>
            <person name="Zhang L."/>
            <person name="Zhao L."/>
            <person name="Fang X."/>
            <person name="Chen L."/>
            <person name="Dong Y."/>
            <person name="Chen Y."/>
            <person name="Ding Y."/>
            <person name="Zhao R."/>
            <person name="Feng M."/>
            <person name="Zhu Y."/>
            <person name="Feng Y."/>
            <person name="Jiang X."/>
            <person name="Zhu D."/>
            <person name="Xiang H."/>
            <person name="Feng X."/>
            <person name="Li S."/>
            <person name="Wang J."/>
            <person name="Zhang G."/>
            <person name="Kronforst M.R."/>
            <person name="Wang W."/>
        </authorList>
    </citation>
    <scope>NUCLEOTIDE SEQUENCE [LARGE SCALE GENOMIC DNA]</scope>
    <source>
        <strain evidence="2">Ya'a_city_454_Pm</strain>
        <tissue evidence="2">Whole body</tissue>
    </source>
</reference>
<feature type="compositionally biased region" description="Basic and acidic residues" evidence="1">
    <location>
        <begin position="26"/>
        <end position="43"/>
    </location>
</feature>
<dbReference type="Proteomes" id="UP000053240">
    <property type="component" value="Unassembled WGS sequence"/>
</dbReference>
<feature type="compositionally biased region" description="Basic and acidic residues" evidence="1">
    <location>
        <begin position="54"/>
        <end position="64"/>
    </location>
</feature>
<feature type="compositionally biased region" description="Low complexity" evidence="1">
    <location>
        <begin position="65"/>
        <end position="81"/>
    </location>
</feature>
<name>A0A0N1IP00_PAPMA</name>
<dbReference type="EMBL" id="KQ460655">
    <property type="protein sequence ID" value="KPJ12932.1"/>
    <property type="molecule type" value="Genomic_DNA"/>
</dbReference>
<organism evidence="2 3">
    <name type="scientific">Papilio machaon</name>
    <name type="common">Old World swallowtail butterfly</name>
    <dbReference type="NCBI Taxonomy" id="76193"/>
    <lineage>
        <taxon>Eukaryota</taxon>
        <taxon>Metazoa</taxon>
        <taxon>Ecdysozoa</taxon>
        <taxon>Arthropoda</taxon>
        <taxon>Hexapoda</taxon>
        <taxon>Insecta</taxon>
        <taxon>Pterygota</taxon>
        <taxon>Neoptera</taxon>
        <taxon>Endopterygota</taxon>
        <taxon>Lepidoptera</taxon>
        <taxon>Glossata</taxon>
        <taxon>Ditrysia</taxon>
        <taxon>Papilionoidea</taxon>
        <taxon>Papilionidae</taxon>
        <taxon>Papilioninae</taxon>
        <taxon>Papilio</taxon>
    </lineage>
</organism>
<feature type="region of interest" description="Disordered" evidence="1">
    <location>
        <begin position="1"/>
        <end position="81"/>
    </location>
</feature>
<keyword evidence="3" id="KW-1185">Reference proteome</keyword>
<proteinExistence type="predicted"/>
<gene>
    <name evidence="2" type="ORF">RR48_05134</name>
</gene>
<accession>A0A0N1IP00</accession>